<dbReference type="NCBIfam" id="TIGR00035">
    <property type="entry name" value="asp_race"/>
    <property type="match status" value="1"/>
</dbReference>
<proteinExistence type="inferred from homology"/>
<comment type="caution">
    <text evidence="3">The sequence shown here is derived from an EMBL/GenBank/DDBJ whole genome shotgun (WGS) entry which is preliminary data.</text>
</comment>
<dbReference type="PANTHER" id="PTHR21198:SF7">
    <property type="entry name" value="ASPARTATE-GLUTAMATE RACEMASE FAMILY"/>
    <property type="match status" value="1"/>
</dbReference>
<dbReference type="InterPro" id="IPR004380">
    <property type="entry name" value="Asp_race"/>
</dbReference>
<evidence type="ECO:0000256" key="1">
    <source>
        <dbReference type="ARBA" id="ARBA00007847"/>
    </source>
</evidence>
<dbReference type="RefSeq" id="WP_009951349.1">
    <property type="nucleotide sequence ID" value="NZ_BAAAGS010000060.1"/>
</dbReference>
<evidence type="ECO:0000313" key="4">
    <source>
        <dbReference type="Proteomes" id="UP001500729"/>
    </source>
</evidence>
<gene>
    <name evidence="3" type="ORF">GCM10009533_59340</name>
</gene>
<evidence type="ECO:0000313" key="3">
    <source>
        <dbReference type="EMBL" id="GAA0553413.1"/>
    </source>
</evidence>
<keyword evidence="2" id="KW-0413">Isomerase</keyword>
<evidence type="ECO:0000256" key="2">
    <source>
        <dbReference type="ARBA" id="ARBA00023235"/>
    </source>
</evidence>
<dbReference type="PANTHER" id="PTHR21198">
    <property type="entry name" value="GLUTAMATE RACEMASE"/>
    <property type="match status" value="1"/>
</dbReference>
<dbReference type="Pfam" id="PF01177">
    <property type="entry name" value="Asp_Glu_race"/>
    <property type="match status" value="1"/>
</dbReference>
<reference evidence="4" key="1">
    <citation type="journal article" date="2019" name="Int. J. Syst. Evol. Microbiol.">
        <title>The Global Catalogue of Microorganisms (GCM) 10K type strain sequencing project: providing services to taxonomists for standard genome sequencing and annotation.</title>
        <authorList>
            <consortium name="The Broad Institute Genomics Platform"/>
            <consortium name="The Broad Institute Genome Sequencing Center for Infectious Disease"/>
            <person name="Wu L."/>
            <person name="Ma J."/>
        </authorList>
    </citation>
    <scope>NUCLEOTIDE SEQUENCE [LARGE SCALE GENOMIC DNA]</scope>
    <source>
        <strain evidence="4">JCM 10303</strain>
    </source>
</reference>
<sequence>MSDTVFDLPSSRAADYPGALGPTIGVLGGMGPAATADFYAKLIRATPATTDQEHLRVIIWSDPTTPDRTRALLEGGTDPTPWLVYGARVLAAGGADVIAVPCNTAHAFLPAVVERVGVPLVHMIEQTSRHLAALRPPVRKVGLLATTGTVRARLYETWLATAGIALLVPDSTSQAEEVMAAIRSIKAGKDDRGLLARAARRLVDRDARAIIAGCTEIPLGLETGQLPVPVVDPTQVLAEAVIAHARGGGLN</sequence>
<dbReference type="InterPro" id="IPR018187">
    <property type="entry name" value="Asp/Glu_racemase_AS_1"/>
</dbReference>
<accession>A0ABP3NZZ1</accession>
<name>A0ABP3NZZ1_SACER</name>
<dbReference type="Proteomes" id="UP001500729">
    <property type="component" value="Unassembled WGS sequence"/>
</dbReference>
<protein>
    <submittedName>
        <fullName evidence="3">Amino acid racemase</fullName>
    </submittedName>
</protein>
<dbReference type="SUPFAM" id="SSF53681">
    <property type="entry name" value="Aspartate/glutamate racemase"/>
    <property type="match status" value="2"/>
</dbReference>
<dbReference type="PROSITE" id="PS00923">
    <property type="entry name" value="ASP_GLU_RACEMASE_1"/>
    <property type="match status" value="1"/>
</dbReference>
<comment type="similarity">
    <text evidence="1">Belongs to the aspartate/glutamate racemases family.</text>
</comment>
<dbReference type="InterPro" id="IPR015942">
    <property type="entry name" value="Asp/Glu/hydantoin_racemase"/>
</dbReference>
<dbReference type="Gene3D" id="3.40.50.1860">
    <property type="match status" value="2"/>
</dbReference>
<dbReference type="InterPro" id="IPR001920">
    <property type="entry name" value="Asp/Glu_race"/>
</dbReference>
<organism evidence="3 4">
    <name type="scientific">Saccharopolyspora erythraea</name>
    <name type="common">Streptomyces erythraeus</name>
    <dbReference type="NCBI Taxonomy" id="1836"/>
    <lineage>
        <taxon>Bacteria</taxon>
        <taxon>Bacillati</taxon>
        <taxon>Actinomycetota</taxon>
        <taxon>Actinomycetes</taxon>
        <taxon>Pseudonocardiales</taxon>
        <taxon>Pseudonocardiaceae</taxon>
        <taxon>Saccharopolyspora</taxon>
    </lineage>
</organism>
<dbReference type="EMBL" id="BAAAGS010000060">
    <property type="protein sequence ID" value="GAA0553413.1"/>
    <property type="molecule type" value="Genomic_DNA"/>
</dbReference>
<keyword evidence="4" id="KW-1185">Reference proteome</keyword>